<evidence type="ECO:0000313" key="4">
    <source>
        <dbReference type="EMBL" id="SFO67550.1"/>
    </source>
</evidence>
<sequence length="262" mass="29551">MELKDKRIVITGASAGIGLALSKRLIKSGARVACVARNEKALQKQFGNKAIIIPCDVSDPIQLDAMFKKAENLLGGIDIFIANAGFAYYGTIGKPDWEKDKKIFLTNVVSPIYSLQRLSDRRKTPLIFMVTISGLGKMVLPGFALYNSTKFALDGFVRTYRMEKPRNVKIIPVYPVSVVTKFFNKAGGKDTPIPYPRQSTEFVAWCMEMGLKTGARSVYTSVIFLLRCIIARVFPIDLFIQGFERIRLKCWRRKQEMGIKRH</sequence>
<comment type="similarity">
    <text evidence="1">Belongs to the short-chain dehydrogenases/reductases (SDR) family.</text>
</comment>
<keyword evidence="2" id="KW-0560">Oxidoreductase</keyword>
<evidence type="ECO:0000313" key="5">
    <source>
        <dbReference type="Proteomes" id="UP000198806"/>
    </source>
</evidence>
<evidence type="ECO:0000256" key="1">
    <source>
        <dbReference type="ARBA" id="ARBA00006484"/>
    </source>
</evidence>
<dbReference type="RefSeq" id="WP_091689280.1">
    <property type="nucleotide sequence ID" value="NZ_BAABFM010000009.1"/>
</dbReference>
<evidence type="ECO:0000256" key="3">
    <source>
        <dbReference type="SAM" id="Phobius"/>
    </source>
</evidence>
<dbReference type="EMBL" id="FOWD01000066">
    <property type="protein sequence ID" value="SFO67550.1"/>
    <property type="molecule type" value="Genomic_DNA"/>
</dbReference>
<dbReference type="InterPro" id="IPR036291">
    <property type="entry name" value="NAD(P)-bd_dom_sf"/>
</dbReference>
<keyword evidence="3" id="KW-1133">Transmembrane helix</keyword>
<dbReference type="Pfam" id="PF00106">
    <property type="entry name" value="adh_short"/>
    <property type="match status" value="1"/>
</dbReference>
<dbReference type="SUPFAM" id="SSF51735">
    <property type="entry name" value="NAD(P)-binding Rossmann-fold domains"/>
    <property type="match status" value="1"/>
</dbReference>
<dbReference type="InterPro" id="IPR020904">
    <property type="entry name" value="Sc_DH/Rdtase_CS"/>
</dbReference>
<evidence type="ECO:0000256" key="2">
    <source>
        <dbReference type="ARBA" id="ARBA00023002"/>
    </source>
</evidence>
<name>A0A1I5J4K5_9FIRM</name>
<dbReference type="PRINTS" id="PR00081">
    <property type="entry name" value="GDHRDH"/>
</dbReference>
<dbReference type="PROSITE" id="PS00061">
    <property type="entry name" value="ADH_SHORT"/>
    <property type="match status" value="1"/>
</dbReference>
<protein>
    <submittedName>
        <fullName evidence="4">Short-chain dehydrogenase</fullName>
    </submittedName>
</protein>
<accession>A0A1I5J4K5</accession>
<dbReference type="STRING" id="1527.SAMN04489757_1665"/>
<keyword evidence="3" id="KW-0812">Transmembrane</keyword>
<reference evidence="4 5" key="1">
    <citation type="submission" date="2016-10" db="EMBL/GenBank/DDBJ databases">
        <authorList>
            <person name="de Groot N.N."/>
        </authorList>
    </citation>
    <scope>NUCLEOTIDE SEQUENCE [LARGE SCALE GENOMIC DNA]</scope>
    <source>
        <strain evidence="4 5">DSM 1283</strain>
    </source>
</reference>
<dbReference type="PANTHER" id="PTHR44196:SF1">
    <property type="entry name" value="DEHYDROGENASE_REDUCTASE SDR FAMILY MEMBER 7B"/>
    <property type="match status" value="1"/>
</dbReference>
<keyword evidence="3" id="KW-0472">Membrane</keyword>
<dbReference type="AlphaFoldDB" id="A0A1I5J4K5"/>
<dbReference type="GO" id="GO:0016020">
    <property type="term" value="C:membrane"/>
    <property type="evidence" value="ECO:0007669"/>
    <property type="project" value="TreeGrafter"/>
</dbReference>
<gene>
    <name evidence="4" type="ORF">SAMN04489757_1665</name>
</gene>
<keyword evidence="5" id="KW-1185">Reference proteome</keyword>
<organism evidence="4 5">
    <name type="scientific">Anaerocolumna aminovalerica</name>
    <dbReference type="NCBI Taxonomy" id="1527"/>
    <lineage>
        <taxon>Bacteria</taxon>
        <taxon>Bacillati</taxon>
        <taxon>Bacillota</taxon>
        <taxon>Clostridia</taxon>
        <taxon>Lachnospirales</taxon>
        <taxon>Lachnospiraceae</taxon>
        <taxon>Anaerocolumna</taxon>
    </lineage>
</organism>
<dbReference type="Gene3D" id="3.40.50.720">
    <property type="entry name" value="NAD(P)-binding Rossmann-like Domain"/>
    <property type="match status" value="1"/>
</dbReference>
<feature type="transmembrane region" description="Helical" evidence="3">
    <location>
        <begin position="126"/>
        <end position="146"/>
    </location>
</feature>
<dbReference type="GO" id="GO:0016491">
    <property type="term" value="F:oxidoreductase activity"/>
    <property type="evidence" value="ECO:0007669"/>
    <property type="project" value="UniProtKB-KW"/>
</dbReference>
<dbReference type="Proteomes" id="UP000198806">
    <property type="component" value="Unassembled WGS sequence"/>
</dbReference>
<dbReference type="PANTHER" id="PTHR44196">
    <property type="entry name" value="DEHYDROGENASE/REDUCTASE SDR FAMILY MEMBER 7B"/>
    <property type="match status" value="1"/>
</dbReference>
<dbReference type="InterPro" id="IPR002347">
    <property type="entry name" value="SDR_fam"/>
</dbReference>
<dbReference type="OrthoDB" id="9803333at2"/>
<proteinExistence type="inferred from homology"/>
<dbReference type="CDD" id="cd05233">
    <property type="entry name" value="SDR_c"/>
    <property type="match status" value="1"/>
</dbReference>